<feature type="region of interest" description="Disordered" evidence="6">
    <location>
        <begin position="168"/>
        <end position="194"/>
    </location>
</feature>
<evidence type="ECO:0000256" key="3">
    <source>
        <dbReference type="ARBA" id="ARBA00022786"/>
    </source>
</evidence>
<dbReference type="Pfam" id="PF12861">
    <property type="entry name" value="zf-ANAPC11"/>
    <property type="match status" value="1"/>
</dbReference>
<evidence type="ECO:0000256" key="6">
    <source>
        <dbReference type="SAM" id="MobiDB-lite"/>
    </source>
</evidence>
<dbReference type="Proteomes" id="UP000887572">
    <property type="component" value="Unplaced"/>
</dbReference>
<organism evidence="8 9">
    <name type="scientific">Globodera rostochiensis</name>
    <name type="common">Golden nematode worm</name>
    <name type="synonym">Heterodera rostochiensis</name>
    <dbReference type="NCBI Taxonomy" id="31243"/>
    <lineage>
        <taxon>Eukaryota</taxon>
        <taxon>Metazoa</taxon>
        <taxon>Ecdysozoa</taxon>
        <taxon>Nematoda</taxon>
        <taxon>Chromadorea</taxon>
        <taxon>Rhabditida</taxon>
        <taxon>Tylenchina</taxon>
        <taxon>Tylenchomorpha</taxon>
        <taxon>Tylenchoidea</taxon>
        <taxon>Heteroderidae</taxon>
        <taxon>Heteroderinae</taxon>
        <taxon>Globodera</taxon>
    </lineage>
</organism>
<dbReference type="GO" id="GO:0097602">
    <property type="term" value="F:cullin family protein binding"/>
    <property type="evidence" value="ECO:0007669"/>
    <property type="project" value="InterPro"/>
</dbReference>
<keyword evidence="1" id="KW-0479">Metal-binding</keyword>
<feature type="domain" description="Anaphase-promoting complex subunit 11 RING-H2 finger" evidence="7">
    <location>
        <begin position="136"/>
        <end position="162"/>
    </location>
</feature>
<evidence type="ECO:0000256" key="5">
    <source>
        <dbReference type="ARBA" id="ARBA00023306"/>
    </source>
</evidence>
<protein>
    <submittedName>
        <fullName evidence="9">Anaphase-promoting complex subunit 11 RING-H2 finger domain-containing protein</fullName>
    </submittedName>
</protein>
<dbReference type="PANTHER" id="PTHR11210">
    <property type="entry name" value="RING BOX"/>
    <property type="match status" value="1"/>
</dbReference>
<evidence type="ECO:0000313" key="8">
    <source>
        <dbReference type="Proteomes" id="UP000887572"/>
    </source>
</evidence>
<dbReference type="GO" id="GO:0061630">
    <property type="term" value="F:ubiquitin protein ligase activity"/>
    <property type="evidence" value="ECO:0007669"/>
    <property type="project" value="InterPro"/>
</dbReference>
<dbReference type="InterPro" id="IPR051031">
    <property type="entry name" value="RING-box_E3_Ubiquitin_Ligase"/>
</dbReference>
<keyword evidence="4" id="KW-0862">Zinc</keyword>
<dbReference type="InterPro" id="IPR024991">
    <property type="entry name" value="RING-H2_APC11"/>
</dbReference>
<dbReference type="GO" id="GO:0005680">
    <property type="term" value="C:anaphase-promoting complex"/>
    <property type="evidence" value="ECO:0007669"/>
    <property type="project" value="InterPro"/>
</dbReference>
<evidence type="ECO:0000259" key="7">
    <source>
        <dbReference type="Pfam" id="PF12861"/>
    </source>
</evidence>
<dbReference type="AlphaFoldDB" id="A0A914HJF8"/>
<keyword evidence="8" id="KW-1185">Reference proteome</keyword>
<sequence>MQRVAYASASATRAPQRKSLLNSKWHRAISLFPRGGVPHGASLLPLPSVSVSSSTVAAAAERGVCTTLQKKIFEKPHSLGLAAASTSASTGAGLSFGPMESFEEKVPLEFPNKTRLKVRIKQLNIVGGWRWMDGKEDACGICRTPFETCCMDCKFPGDECPLAEIASRSRSNAGTVRRRSPTPPTTDGSELEKMTDHETITLTSWIDEFSSTTRQQSLYFSFRSDVSTNFLCCRRDRRALPAGGVTMPGGLPPPPDNPPDDDDHDDMGGGGGGGADLGGGDTGGEDMGGGGAGLGGGDTGGEDMGGGGAGLGGGDMDGEEMGGEDMDAELLGEMGHPGRPAHLTRPRRQDRFGHWLKRKYGKQTEPTDLIGKSALVLYPAASIIKTTGLVVDSAAVLFLCVSLRRHDAKIEANFGPNFIFKIADGF</sequence>
<dbReference type="GO" id="GO:0031145">
    <property type="term" value="P:anaphase-promoting complex-dependent catabolic process"/>
    <property type="evidence" value="ECO:0007669"/>
    <property type="project" value="InterPro"/>
</dbReference>
<dbReference type="SUPFAM" id="SSF57850">
    <property type="entry name" value="RING/U-box"/>
    <property type="match status" value="1"/>
</dbReference>
<name>A0A914HJF8_GLORO</name>
<evidence type="ECO:0000256" key="2">
    <source>
        <dbReference type="ARBA" id="ARBA00022771"/>
    </source>
</evidence>
<feature type="region of interest" description="Disordered" evidence="6">
    <location>
        <begin position="241"/>
        <end position="314"/>
    </location>
</feature>
<keyword evidence="2" id="KW-0863">Zinc-finger</keyword>
<evidence type="ECO:0000313" key="9">
    <source>
        <dbReference type="WBParaSite" id="Gr19_v10_g1864.t1"/>
    </source>
</evidence>
<dbReference type="Gene3D" id="3.30.40.10">
    <property type="entry name" value="Zinc/RING finger domain, C3HC4 (zinc finger)"/>
    <property type="match status" value="1"/>
</dbReference>
<evidence type="ECO:0000256" key="4">
    <source>
        <dbReference type="ARBA" id="ARBA00022833"/>
    </source>
</evidence>
<dbReference type="GO" id="GO:0008270">
    <property type="term" value="F:zinc ion binding"/>
    <property type="evidence" value="ECO:0007669"/>
    <property type="project" value="UniProtKB-KW"/>
</dbReference>
<keyword evidence="5" id="KW-0131">Cell cycle</keyword>
<dbReference type="InterPro" id="IPR013083">
    <property type="entry name" value="Znf_RING/FYVE/PHD"/>
</dbReference>
<evidence type="ECO:0000256" key="1">
    <source>
        <dbReference type="ARBA" id="ARBA00022723"/>
    </source>
</evidence>
<reference evidence="9" key="1">
    <citation type="submission" date="2022-11" db="UniProtKB">
        <authorList>
            <consortium name="WormBaseParasite"/>
        </authorList>
    </citation>
    <scope>IDENTIFICATION</scope>
</reference>
<accession>A0A914HJF8</accession>
<proteinExistence type="predicted"/>
<dbReference type="WBParaSite" id="Gr19_v10_g1864.t1">
    <property type="protein sequence ID" value="Gr19_v10_g1864.t1"/>
    <property type="gene ID" value="Gr19_v10_g1864"/>
</dbReference>
<keyword evidence="3" id="KW-0833">Ubl conjugation pathway</keyword>
<feature type="compositionally biased region" description="Gly residues" evidence="6">
    <location>
        <begin position="268"/>
        <end position="314"/>
    </location>
</feature>